<evidence type="ECO:0000256" key="3">
    <source>
        <dbReference type="PROSITE-ProRule" id="PRU00982"/>
    </source>
</evidence>
<dbReference type="PANTHER" id="PTHR32370">
    <property type="entry name" value="OS12G0117600 PROTEIN"/>
    <property type="match status" value="1"/>
</dbReference>
<dbReference type="InterPro" id="IPR000210">
    <property type="entry name" value="BTB/POZ_dom"/>
</dbReference>
<dbReference type="PROSITE" id="PS50097">
    <property type="entry name" value="BTB"/>
    <property type="match status" value="1"/>
</dbReference>
<sequence>MSRKKELLSSAMERTSEWISSQKIPSDVTVHVGETSFSLHKFPLVSKCGFIKKLASKSSNDSNITVIKLPDFPGGAEAFELAIKFCYDISFEINTENIAMLRCAAEYLEMTEEHSVENLVETIEVYLNEVVLKSLSKSVKVLRKSQDLLPIAERVRLVDRCIDSIAYGVCQESQSNEDIVDWWPEDLAVLRIDMFRRVLVAMIARGFKRYSLGPLLMLYTQKALRGLDIFEKEAKKMEAEQEHEKRLILETIVSLLPRERNSVSVSFLSILLRAAIYLETTIACRLDLEKRIGLQLRQAVIDDLLIPSYSFSGDNTMFDVDTVQRILMNYLEFEVEGNSADFASDIGELMESYLAEIASDKNINLAKFISFAECIPKQSRVTEDGMYRAIDIYLKAHPNISEMEKKKVCSLMDYQKISREVYAHAAQNDRLPEILSDSDSPAAETAEETIHPPELSSYNNELSKLNRENQYLKLELLKVKMKFKEFEKEKAFEVMSGSDCSSSVSTASVVKPRLPRKSFISSVSQKLGKLNPFGLKQRQTKQPNSRRHSIS</sequence>
<evidence type="ECO:0000313" key="8">
    <source>
        <dbReference type="Proteomes" id="UP000008694"/>
    </source>
</evidence>
<evidence type="ECO:0000256" key="4">
    <source>
        <dbReference type="SAM" id="MobiDB-lite"/>
    </source>
</evidence>
<organism evidence="8">
    <name type="scientific">Arabidopsis lyrata subsp. lyrata</name>
    <name type="common">Lyre-leaved rock-cress</name>
    <dbReference type="NCBI Taxonomy" id="81972"/>
    <lineage>
        <taxon>Eukaryota</taxon>
        <taxon>Viridiplantae</taxon>
        <taxon>Streptophyta</taxon>
        <taxon>Embryophyta</taxon>
        <taxon>Tracheophyta</taxon>
        <taxon>Spermatophyta</taxon>
        <taxon>Magnoliopsida</taxon>
        <taxon>eudicotyledons</taxon>
        <taxon>Gunneridae</taxon>
        <taxon>Pentapetalae</taxon>
        <taxon>rosids</taxon>
        <taxon>malvids</taxon>
        <taxon>Brassicales</taxon>
        <taxon>Brassicaceae</taxon>
        <taxon>Camelineae</taxon>
        <taxon>Arabidopsis</taxon>
    </lineage>
</organism>
<feature type="domain" description="BTB" evidence="5">
    <location>
        <begin position="26"/>
        <end position="95"/>
    </location>
</feature>
<gene>
    <name evidence="7" type="ORF">ARALYDRAFT_665809</name>
</gene>
<protein>
    <submittedName>
        <fullName evidence="7">Predicted protein</fullName>
    </submittedName>
</protein>
<dbReference type="OrthoDB" id="624345at2759"/>
<dbReference type="STRING" id="81972.D7LT05"/>
<evidence type="ECO:0000313" key="7">
    <source>
        <dbReference type="EMBL" id="EFH53973.1"/>
    </source>
</evidence>
<dbReference type="Pfam" id="PF00651">
    <property type="entry name" value="BTB"/>
    <property type="match status" value="1"/>
</dbReference>
<dbReference type="InterPro" id="IPR043454">
    <property type="entry name" value="NPH3/RPT2-like"/>
</dbReference>
<dbReference type="Pfam" id="PF03000">
    <property type="entry name" value="NPH3"/>
    <property type="match status" value="1"/>
</dbReference>
<dbReference type="eggNOG" id="ENOG502QUFV">
    <property type="taxonomic scope" value="Eukaryota"/>
</dbReference>
<evidence type="ECO:0000256" key="1">
    <source>
        <dbReference type="ARBA" id="ARBA00004906"/>
    </source>
</evidence>
<keyword evidence="2" id="KW-0833">Ubl conjugation pathway</keyword>
<dbReference type="Gramene" id="Al_scaffold_0005_1844">
    <property type="protein sequence ID" value="Al_scaffold_0005_1844"/>
    <property type="gene ID" value="Al_scaffold_0005_1844"/>
</dbReference>
<feature type="region of interest" description="Disordered" evidence="4">
    <location>
        <begin position="530"/>
        <end position="551"/>
    </location>
</feature>
<dbReference type="UniPathway" id="UPA00143"/>
<dbReference type="SMART" id="SM00225">
    <property type="entry name" value="BTB"/>
    <property type="match status" value="1"/>
</dbReference>
<evidence type="ECO:0000259" key="5">
    <source>
        <dbReference type="PROSITE" id="PS50097"/>
    </source>
</evidence>
<dbReference type="Gene3D" id="3.30.710.10">
    <property type="entry name" value="Potassium Channel Kv1.1, Chain A"/>
    <property type="match status" value="1"/>
</dbReference>
<evidence type="ECO:0000256" key="2">
    <source>
        <dbReference type="ARBA" id="ARBA00022786"/>
    </source>
</evidence>
<dbReference type="InterPro" id="IPR027356">
    <property type="entry name" value="NPH3_dom"/>
</dbReference>
<dbReference type="KEGG" id="aly:9313782"/>
<accession>D7LT05</accession>
<dbReference type="InterPro" id="IPR011333">
    <property type="entry name" value="SKP1/BTB/POZ_sf"/>
</dbReference>
<comment type="pathway">
    <text evidence="1">Protein modification; protein ubiquitination.</text>
</comment>
<dbReference type="HOGENOM" id="CLU_005994_6_0_1"/>
<keyword evidence="8" id="KW-1185">Reference proteome</keyword>
<dbReference type="PROSITE" id="PS51649">
    <property type="entry name" value="NPH3"/>
    <property type="match status" value="1"/>
</dbReference>
<dbReference type="AlphaFoldDB" id="D7LT05"/>
<reference evidence="8" key="1">
    <citation type="journal article" date="2011" name="Nat. Genet.">
        <title>The Arabidopsis lyrata genome sequence and the basis of rapid genome size change.</title>
        <authorList>
            <person name="Hu T.T."/>
            <person name="Pattyn P."/>
            <person name="Bakker E.G."/>
            <person name="Cao J."/>
            <person name="Cheng J.-F."/>
            <person name="Clark R.M."/>
            <person name="Fahlgren N."/>
            <person name="Fawcett J.A."/>
            <person name="Grimwood J."/>
            <person name="Gundlach H."/>
            <person name="Haberer G."/>
            <person name="Hollister J.D."/>
            <person name="Ossowski S."/>
            <person name="Ottilar R.P."/>
            <person name="Salamov A.A."/>
            <person name="Schneeberger K."/>
            <person name="Spannagl M."/>
            <person name="Wang X."/>
            <person name="Yang L."/>
            <person name="Nasrallah M.E."/>
            <person name="Bergelson J."/>
            <person name="Carrington J.C."/>
            <person name="Gaut B.S."/>
            <person name="Schmutz J."/>
            <person name="Mayer K.F.X."/>
            <person name="Van de Peer Y."/>
            <person name="Grigoriev I.V."/>
            <person name="Nordborg M."/>
            <person name="Weigel D."/>
            <person name="Guo Y.-L."/>
        </authorList>
    </citation>
    <scope>NUCLEOTIDE SEQUENCE [LARGE SCALE GENOMIC DNA]</scope>
    <source>
        <strain evidence="8">cv. MN47</strain>
    </source>
</reference>
<evidence type="ECO:0000259" key="6">
    <source>
        <dbReference type="PROSITE" id="PS51649"/>
    </source>
</evidence>
<dbReference type="GO" id="GO:0016567">
    <property type="term" value="P:protein ubiquitination"/>
    <property type="evidence" value="ECO:0007669"/>
    <property type="project" value="UniProtKB-UniPathway"/>
</dbReference>
<dbReference type="SUPFAM" id="SSF54695">
    <property type="entry name" value="POZ domain"/>
    <property type="match status" value="1"/>
</dbReference>
<proteinExistence type="inferred from homology"/>
<comment type="similarity">
    <text evidence="3">Belongs to the NPH3 family.</text>
</comment>
<dbReference type="Proteomes" id="UP000008694">
    <property type="component" value="Unassembled WGS sequence"/>
</dbReference>
<name>D7LT05_ARALL</name>
<dbReference type="EMBL" id="GL348717">
    <property type="protein sequence ID" value="EFH53973.1"/>
    <property type="molecule type" value="Genomic_DNA"/>
</dbReference>
<feature type="domain" description="NPH3" evidence="6">
    <location>
        <begin position="181"/>
        <end position="446"/>
    </location>
</feature>